<reference evidence="2 3" key="1">
    <citation type="submission" date="2019-11" db="EMBL/GenBank/DDBJ databases">
        <title>Whole genome sequence of Oryza granulata.</title>
        <authorList>
            <person name="Li W."/>
        </authorList>
    </citation>
    <scope>NUCLEOTIDE SEQUENCE [LARGE SCALE GENOMIC DNA]</scope>
    <source>
        <strain evidence="3">cv. Menghai</strain>
        <tissue evidence="2">Leaf</tissue>
    </source>
</reference>
<evidence type="ECO:0000313" key="2">
    <source>
        <dbReference type="EMBL" id="KAF0894434.1"/>
    </source>
</evidence>
<proteinExistence type="predicted"/>
<sequence length="89" mass="9793">MPASVRRMLEEILVTANRSHEPTAVIRALVVFGKGPIGYRPPPAGTFLFGRRTRSRKTLTRRPAATSPRRRSPLFPAAAASKMNPVRVA</sequence>
<protein>
    <submittedName>
        <fullName evidence="2">Uncharacterized protein</fullName>
    </submittedName>
</protein>
<comment type="caution">
    <text evidence="2">The sequence shown here is derived from an EMBL/GenBank/DDBJ whole genome shotgun (WGS) entry which is preliminary data.</text>
</comment>
<dbReference type="EMBL" id="SPHZ02000011">
    <property type="protein sequence ID" value="KAF0894434.1"/>
    <property type="molecule type" value="Genomic_DNA"/>
</dbReference>
<evidence type="ECO:0000256" key="1">
    <source>
        <dbReference type="SAM" id="MobiDB-lite"/>
    </source>
</evidence>
<name>A0A6G1C3N5_9ORYZ</name>
<gene>
    <name evidence="2" type="ORF">E2562_039004</name>
</gene>
<feature type="compositionally biased region" description="Basic residues" evidence="1">
    <location>
        <begin position="51"/>
        <end position="60"/>
    </location>
</feature>
<evidence type="ECO:0000313" key="3">
    <source>
        <dbReference type="Proteomes" id="UP000479710"/>
    </source>
</evidence>
<feature type="region of interest" description="Disordered" evidence="1">
    <location>
        <begin position="43"/>
        <end position="89"/>
    </location>
</feature>
<accession>A0A6G1C3N5</accession>
<dbReference type="Proteomes" id="UP000479710">
    <property type="component" value="Unassembled WGS sequence"/>
</dbReference>
<keyword evidence="3" id="KW-1185">Reference proteome</keyword>
<organism evidence="2 3">
    <name type="scientific">Oryza meyeriana var. granulata</name>
    <dbReference type="NCBI Taxonomy" id="110450"/>
    <lineage>
        <taxon>Eukaryota</taxon>
        <taxon>Viridiplantae</taxon>
        <taxon>Streptophyta</taxon>
        <taxon>Embryophyta</taxon>
        <taxon>Tracheophyta</taxon>
        <taxon>Spermatophyta</taxon>
        <taxon>Magnoliopsida</taxon>
        <taxon>Liliopsida</taxon>
        <taxon>Poales</taxon>
        <taxon>Poaceae</taxon>
        <taxon>BOP clade</taxon>
        <taxon>Oryzoideae</taxon>
        <taxon>Oryzeae</taxon>
        <taxon>Oryzinae</taxon>
        <taxon>Oryza</taxon>
        <taxon>Oryza meyeriana</taxon>
    </lineage>
</organism>
<dbReference type="AlphaFoldDB" id="A0A6G1C3N5"/>